<dbReference type="AlphaFoldDB" id="B8GJM3"/>
<dbReference type="STRING" id="521011.Mpal_0294"/>
<dbReference type="Pfam" id="PF04123">
    <property type="entry name" value="DUF373"/>
    <property type="match status" value="1"/>
</dbReference>
<feature type="transmembrane region" description="Helical" evidence="1">
    <location>
        <begin position="312"/>
        <end position="333"/>
    </location>
</feature>
<proteinExistence type="predicted"/>
<gene>
    <name evidence="2" type="ordered locus">Mpal_0294</name>
</gene>
<feature type="transmembrane region" description="Helical" evidence="1">
    <location>
        <begin position="240"/>
        <end position="268"/>
    </location>
</feature>
<evidence type="ECO:0008006" key="4">
    <source>
        <dbReference type="Google" id="ProtNLM"/>
    </source>
</evidence>
<dbReference type="Proteomes" id="UP000002457">
    <property type="component" value="Chromosome"/>
</dbReference>
<evidence type="ECO:0000313" key="2">
    <source>
        <dbReference type="EMBL" id="ACL15677.1"/>
    </source>
</evidence>
<feature type="transmembrane region" description="Helical" evidence="1">
    <location>
        <begin position="353"/>
        <end position="374"/>
    </location>
</feature>
<protein>
    <recommendedName>
        <fullName evidence="4">DUF373 family protein</fullName>
    </recommendedName>
</protein>
<dbReference type="PANTHER" id="PTHR38815">
    <property type="entry name" value="HYPOTHETICAL MEMBRANE PROTEIN, CONSERVED, DUF373 FAMILY"/>
    <property type="match status" value="1"/>
</dbReference>
<dbReference type="HOGENOM" id="CLU_048986_1_0_2"/>
<dbReference type="KEGG" id="mpl:Mpal_0294"/>
<keyword evidence="1" id="KW-0472">Membrane</keyword>
<accession>B8GJM3</accession>
<keyword evidence="3" id="KW-1185">Reference proteome</keyword>
<name>B8GJM3_METPE</name>
<evidence type="ECO:0000256" key="1">
    <source>
        <dbReference type="SAM" id="Phobius"/>
    </source>
</evidence>
<feature type="transmembrane region" description="Helical" evidence="1">
    <location>
        <begin position="201"/>
        <end position="219"/>
    </location>
</feature>
<dbReference type="EMBL" id="CP001338">
    <property type="protein sequence ID" value="ACL15677.1"/>
    <property type="molecule type" value="Genomic_DNA"/>
</dbReference>
<feature type="transmembrane region" description="Helical" evidence="1">
    <location>
        <begin position="274"/>
        <end position="300"/>
    </location>
</feature>
<dbReference type="InterPro" id="IPR007254">
    <property type="entry name" value="DUF373"/>
</dbReference>
<keyword evidence="1" id="KW-1133">Transmembrane helix</keyword>
<evidence type="ECO:0000313" key="3">
    <source>
        <dbReference type="Proteomes" id="UP000002457"/>
    </source>
</evidence>
<keyword evidence="1" id="KW-0812">Transmembrane</keyword>
<organism evidence="2 3">
    <name type="scientific">Methanosphaerula palustris (strain ATCC BAA-1556 / DSM 19958 / E1-9c)</name>
    <dbReference type="NCBI Taxonomy" id="521011"/>
    <lineage>
        <taxon>Archaea</taxon>
        <taxon>Methanobacteriati</taxon>
        <taxon>Methanobacteriota</taxon>
        <taxon>Stenosarchaea group</taxon>
        <taxon>Methanomicrobia</taxon>
        <taxon>Methanomicrobiales</taxon>
        <taxon>Methanoregulaceae</taxon>
        <taxon>Methanosphaerula</taxon>
    </lineage>
</organism>
<reference evidence="2 3" key="1">
    <citation type="journal article" date="2015" name="Genome Announc.">
        <title>Complete Genome Sequence of Methanosphaerula palustris E1-9CT, a Hydrogenotrophic Methanogen Isolated from a Minerotrophic Fen Peatland.</title>
        <authorList>
            <person name="Cadillo-Quiroz H."/>
            <person name="Browne P."/>
            <person name="Kyrpides N."/>
            <person name="Woyke T."/>
            <person name="Goodwin L."/>
            <person name="Detter C."/>
            <person name="Yavitt J.B."/>
            <person name="Zinder S.H."/>
        </authorList>
    </citation>
    <scope>NUCLEOTIDE SEQUENCE [LARGE SCALE GENOMIC DNA]</scope>
    <source>
        <strain evidence="3">ATCC BAA-1556 / DSM 19958 / E1-9c</strain>
    </source>
</reference>
<dbReference type="PANTHER" id="PTHR38815:SF1">
    <property type="entry name" value="DUF373 FAMILY PROTEIN"/>
    <property type="match status" value="1"/>
</dbReference>
<dbReference type="eggNOG" id="arCOG04151">
    <property type="taxonomic scope" value="Archaea"/>
</dbReference>
<sequence length="397" mass="43224">MVCLTLLFNRSDTITMSMSDGWTLILSVDRDDDIGYKAGVASPVVGREACLETATALALVDPEDSDVNAIFQTIKIYDDLKREGQQVAIAVISGDHFHMIEGDRLIARSLDQVIRATGVTDCIMVTDGAEDDYVIPIIQSRLPVSSIKRVVVSQMPNLEGTYYILKKLLDDPKISRPLLVPVGLAMLLYATAYLLGYPEVAVVIVVGVIGVYLLLKGFGVDEVFGYSYHSLYESLSRGRYAVITNLVSLFLILFGILSGLTTMIVYYLTPELVGMLYLLLAFLYGAIPWFAGAGLVSTAGKILDVYLAERENLWRVVILPFVVVMLALVIYGISTYMLAVSGAPEFVLTTEAALRYLLVTIAGSLVSLVVGLSVQARLKRLAVPPADDGDVPLSPHE</sequence>